<dbReference type="Pfam" id="PF05875">
    <property type="entry name" value="Ceramidase"/>
    <property type="match status" value="1"/>
</dbReference>
<dbReference type="GO" id="GO:0046514">
    <property type="term" value="P:ceramide catabolic process"/>
    <property type="evidence" value="ECO:0007669"/>
    <property type="project" value="TreeGrafter"/>
</dbReference>
<dbReference type="AlphaFoldDB" id="A0AAW0QSC0"/>
<keyword evidence="7" id="KW-0479">Metal-binding</keyword>
<feature type="transmembrane region" description="Helical" evidence="9">
    <location>
        <begin position="149"/>
        <end position="172"/>
    </location>
</feature>
<feature type="binding site" evidence="8">
    <location>
        <position position="229"/>
    </location>
    <ligand>
        <name>Zn(2+)</name>
        <dbReference type="ChEBI" id="CHEBI:29105"/>
        <note>catalytic</note>
    </ligand>
</feature>
<evidence type="ECO:0000313" key="11">
    <source>
        <dbReference type="Proteomes" id="UP001392437"/>
    </source>
</evidence>
<comment type="caution">
    <text evidence="10">The sequence shown here is derived from an EMBL/GenBank/DDBJ whole genome shotgun (WGS) entry which is preliminary data.</text>
</comment>
<evidence type="ECO:0000256" key="5">
    <source>
        <dbReference type="ARBA" id="ARBA00022989"/>
    </source>
</evidence>
<dbReference type="PANTHER" id="PTHR46187">
    <property type="entry name" value="ALKALINE CERAMIDASE 3"/>
    <property type="match status" value="1"/>
</dbReference>
<feature type="transmembrane region" description="Helical" evidence="9">
    <location>
        <begin position="71"/>
        <end position="92"/>
    </location>
</feature>
<evidence type="ECO:0000256" key="3">
    <source>
        <dbReference type="ARBA" id="ARBA00022692"/>
    </source>
</evidence>
<evidence type="ECO:0000256" key="7">
    <source>
        <dbReference type="PIRSR" id="PIRSR608901-1"/>
    </source>
</evidence>
<evidence type="ECO:0000256" key="1">
    <source>
        <dbReference type="ARBA" id="ARBA00004141"/>
    </source>
</evidence>
<feature type="transmembrane region" description="Helical" evidence="9">
    <location>
        <begin position="184"/>
        <end position="203"/>
    </location>
</feature>
<evidence type="ECO:0000256" key="9">
    <source>
        <dbReference type="SAM" id="Phobius"/>
    </source>
</evidence>
<accession>A0AAW0QSC0</accession>
<reference evidence="10 11" key="1">
    <citation type="submission" date="2023-01" db="EMBL/GenBank/DDBJ databases">
        <title>Analysis of 21 Apiospora genomes using comparative genomics revels a genus with tremendous synthesis potential of carbohydrate active enzymes and secondary metabolites.</title>
        <authorList>
            <person name="Sorensen T."/>
        </authorList>
    </citation>
    <scope>NUCLEOTIDE SEQUENCE [LARGE SCALE GENOMIC DNA]</scope>
    <source>
        <strain evidence="10 11">CBS 117206</strain>
    </source>
</reference>
<keyword evidence="4" id="KW-0378">Hydrolase</keyword>
<evidence type="ECO:0000256" key="6">
    <source>
        <dbReference type="ARBA" id="ARBA00023136"/>
    </source>
</evidence>
<name>A0AAW0QSC0_9PEZI</name>
<feature type="binding site" evidence="8">
    <location>
        <position position="233"/>
    </location>
    <ligand>
        <name>Zn(2+)</name>
        <dbReference type="ChEBI" id="CHEBI:29105"/>
        <note>catalytic</note>
    </ligand>
</feature>
<gene>
    <name evidence="10" type="ORF">PG999_008900</name>
</gene>
<proteinExistence type="inferred from homology"/>
<comment type="similarity">
    <text evidence="2">Belongs to the alkaline ceramidase family.</text>
</comment>
<feature type="binding site" evidence="7">
    <location>
        <position position="30"/>
    </location>
    <ligand>
        <name>Ca(2+)</name>
        <dbReference type="ChEBI" id="CHEBI:29108"/>
    </ligand>
</feature>
<protein>
    <submittedName>
        <fullName evidence="10">Ceramidase</fullName>
    </submittedName>
</protein>
<dbReference type="PANTHER" id="PTHR46187:SF1">
    <property type="entry name" value="ALKALINE PHYTOCERAMIDASE"/>
    <property type="match status" value="1"/>
</dbReference>
<dbReference type="GO" id="GO:0005789">
    <property type="term" value="C:endoplasmic reticulum membrane"/>
    <property type="evidence" value="ECO:0007669"/>
    <property type="project" value="TreeGrafter"/>
</dbReference>
<feature type="transmembrane region" description="Helical" evidence="9">
    <location>
        <begin position="123"/>
        <end position="143"/>
    </location>
</feature>
<feature type="binding site" evidence="8">
    <location>
        <position position="89"/>
    </location>
    <ligand>
        <name>Zn(2+)</name>
        <dbReference type="ChEBI" id="CHEBI:29105"/>
        <note>catalytic</note>
    </ligand>
</feature>
<evidence type="ECO:0000256" key="8">
    <source>
        <dbReference type="PIRSR" id="PIRSR608901-2"/>
    </source>
</evidence>
<dbReference type="InterPro" id="IPR008901">
    <property type="entry name" value="ACER"/>
</dbReference>
<evidence type="ECO:0000313" key="10">
    <source>
        <dbReference type="EMBL" id="KAK8105541.1"/>
    </source>
</evidence>
<keyword evidence="6 9" id="KW-0472">Membrane</keyword>
<keyword evidence="5 9" id="KW-1133">Transmembrane helix</keyword>
<evidence type="ECO:0000256" key="4">
    <source>
        <dbReference type="ARBA" id="ARBA00022801"/>
    </source>
</evidence>
<keyword evidence="3 9" id="KW-0812">Transmembrane</keyword>
<evidence type="ECO:0000256" key="2">
    <source>
        <dbReference type="ARBA" id="ARBA00009780"/>
    </source>
</evidence>
<dbReference type="GO" id="GO:0046513">
    <property type="term" value="P:ceramide biosynthetic process"/>
    <property type="evidence" value="ECO:0007669"/>
    <property type="project" value="TreeGrafter"/>
</dbReference>
<dbReference type="GO" id="GO:0016811">
    <property type="term" value="F:hydrolase activity, acting on carbon-nitrogen (but not peptide) bonds, in linear amides"/>
    <property type="evidence" value="ECO:0007669"/>
    <property type="project" value="InterPro"/>
</dbReference>
<dbReference type="EMBL" id="JAQQWP010000008">
    <property type="protein sequence ID" value="KAK8105541.1"/>
    <property type="molecule type" value="Genomic_DNA"/>
</dbReference>
<organism evidence="10 11">
    <name type="scientific">Apiospora kogelbergensis</name>
    <dbReference type="NCBI Taxonomy" id="1337665"/>
    <lineage>
        <taxon>Eukaryota</taxon>
        <taxon>Fungi</taxon>
        <taxon>Dikarya</taxon>
        <taxon>Ascomycota</taxon>
        <taxon>Pezizomycotina</taxon>
        <taxon>Sordariomycetes</taxon>
        <taxon>Xylariomycetidae</taxon>
        <taxon>Amphisphaeriales</taxon>
        <taxon>Apiosporaceae</taxon>
        <taxon>Apiospora</taxon>
    </lineage>
</organism>
<keyword evidence="11" id="KW-1185">Reference proteome</keyword>
<keyword evidence="7" id="KW-0106">Calcium</keyword>
<comment type="cofactor">
    <cofactor evidence="8">
        <name>Zn(2+)</name>
        <dbReference type="ChEBI" id="CHEBI:29105"/>
    </cofactor>
</comment>
<dbReference type="GO" id="GO:0046872">
    <property type="term" value="F:metal ion binding"/>
    <property type="evidence" value="ECO:0007669"/>
    <property type="project" value="UniProtKB-KW"/>
</dbReference>
<dbReference type="Proteomes" id="UP001392437">
    <property type="component" value="Unassembled WGS sequence"/>
</dbReference>
<keyword evidence="8" id="KW-0862">Zinc</keyword>
<comment type="subcellular location">
    <subcellularLocation>
        <location evidence="1">Membrane</location>
        <topology evidence="1">Multi-pass membrane protein</topology>
    </subcellularLocation>
</comment>
<feature type="binding site" evidence="7">
    <location>
        <position position="41"/>
    </location>
    <ligand>
        <name>Ca(2+)</name>
        <dbReference type="ChEBI" id="CHEBI:29108"/>
    </ligand>
</feature>
<sequence length="252" mass="28417">MGHHNHDFSGDQYALMGVWGPPTSWANFCEEDYAVTRYTAEFINTLSNVAYVYMALRYPGRRRYSGLFPNLDFMSLSMILVGVTSTVFHGTLVLNAQLADELSMLVLATAILHRLYTVGQSPLVGRIFTVLLLSCTLCLAVAYVKSGDVMYHVTIFGAQLTCIWPRTLYLIFSFEGAERRARHLRQFAKAIIALAVGYALWHIDLEFCEALRSIRLALGIPLSFLLEFHGWWHVLTALGAIKYIQLVRSLCP</sequence>
<feature type="transmembrane region" description="Helical" evidence="9">
    <location>
        <begin position="223"/>
        <end position="244"/>
    </location>
</feature>